<dbReference type="KEGG" id="sla:SERLADRAFT_411417"/>
<feature type="compositionally biased region" description="Polar residues" evidence="1">
    <location>
        <begin position="202"/>
        <end position="211"/>
    </location>
</feature>
<accession>F8P9Y7</accession>
<dbReference type="OrthoDB" id="3070390at2759"/>
<dbReference type="Proteomes" id="UP000008064">
    <property type="component" value="Unassembled WGS sequence"/>
</dbReference>
<dbReference type="HOGENOM" id="CLU_853014_0_0_1"/>
<dbReference type="GeneID" id="18812941"/>
<proteinExistence type="predicted"/>
<reference evidence="2" key="1">
    <citation type="submission" date="2011-04" db="EMBL/GenBank/DDBJ databases">
        <title>Evolution of plant cell wall degrading machinery underlies the functional diversity of forest fungi.</title>
        <authorList>
            <consortium name="US DOE Joint Genome Institute (JGI-PGF)"/>
            <person name="Eastwood D.C."/>
            <person name="Floudas D."/>
            <person name="Binder M."/>
            <person name="Majcherczyk A."/>
            <person name="Schneider P."/>
            <person name="Aerts A."/>
            <person name="Asiegbu F.O."/>
            <person name="Baker S.E."/>
            <person name="Barry K."/>
            <person name="Bendiksby M."/>
            <person name="Blumentritt M."/>
            <person name="Coutinho P.M."/>
            <person name="Cullen D."/>
            <person name="Cullen D."/>
            <person name="Gathman A."/>
            <person name="Goodell B."/>
            <person name="Henrissat B."/>
            <person name="Ihrmark K."/>
            <person name="Kauserud H."/>
            <person name="Kohler A."/>
            <person name="LaButti K."/>
            <person name="Lapidus A."/>
            <person name="Lavin J.L."/>
            <person name="Lee Y.-H."/>
            <person name="Lindquist E."/>
            <person name="Lilly W."/>
            <person name="Lucas S."/>
            <person name="Morin E."/>
            <person name="Murat C."/>
            <person name="Oguiza J.A."/>
            <person name="Park J."/>
            <person name="Pisabarro A.G."/>
            <person name="Riley R."/>
            <person name="Rosling A."/>
            <person name="Salamov A."/>
            <person name="Schmidt O."/>
            <person name="Schmutz J."/>
            <person name="Skrede I."/>
            <person name="Stenlid J."/>
            <person name="Wiebenga A."/>
            <person name="Xie X."/>
            <person name="Kues U."/>
            <person name="Hibbett D.S."/>
            <person name="Hoffmeister D."/>
            <person name="Hogberg N."/>
            <person name="Martin F."/>
            <person name="Grigoriev I.V."/>
            <person name="Watkinson S.C."/>
        </authorList>
    </citation>
    <scope>NUCLEOTIDE SEQUENCE</scope>
    <source>
        <strain evidence="2">S7.9</strain>
    </source>
</reference>
<gene>
    <name evidence="2" type="ORF">SERLADRAFT_411417</name>
</gene>
<feature type="compositionally biased region" description="Basic and acidic residues" evidence="1">
    <location>
        <begin position="161"/>
        <end position="182"/>
    </location>
</feature>
<feature type="compositionally biased region" description="Basic and acidic residues" evidence="1">
    <location>
        <begin position="191"/>
        <end position="200"/>
    </location>
</feature>
<feature type="region of interest" description="Disordered" evidence="1">
    <location>
        <begin position="106"/>
        <end position="126"/>
    </location>
</feature>
<dbReference type="RefSeq" id="XP_007323420.1">
    <property type="nucleotide sequence ID" value="XM_007323358.1"/>
</dbReference>
<protein>
    <submittedName>
        <fullName evidence="2">Uncharacterized protein</fullName>
    </submittedName>
</protein>
<feature type="region of interest" description="Disordered" evidence="1">
    <location>
        <begin position="159"/>
        <end position="219"/>
    </location>
</feature>
<dbReference type="EMBL" id="GL945442">
    <property type="protein sequence ID" value="EGO19985.1"/>
    <property type="molecule type" value="Genomic_DNA"/>
</dbReference>
<name>F8P9Y7_SERL9</name>
<organism>
    <name type="scientific">Serpula lacrymans var. lacrymans (strain S7.9)</name>
    <name type="common">Dry rot fungus</name>
    <dbReference type="NCBI Taxonomy" id="578457"/>
    <lineage>
        <taxon>Eukaryota</taxon>
        <taxon>Fungi</taxon>
        <taxon>Dikarya</taxon>
        <taxon>Basidiomycota</taxon>
        <taxon>Agaricomycotina</taxon>
        <taxon>Agaricomycetes</taxon>
        <taxon>Agaricomycetidae</taxon>
        <taxon>Boletales</taxon>
        <taxon>Coniophorineae</taxon>
        <taxon>Serpulaceae</taxon>
        <taxon>Serpula</taxon>
    </lineage>
</organism>
<sequence>MPALSLQLSVQYEGPKAKVLQEEYQAPNTVDIMNILKADLEVLQIPCPPRKSVELADNGIIKFGWKTTSDSALHRRLRRIVVERHDNSSQKTLRSKCSILTMTLLEESRFHPPESPKQDRHDTQGMDQHRSPLIIMNDESLRHLDDSLQRLRSISDSLQDSNDKLKHERTTSRSSESTKCDEYQSQAHSRSTGERGKPNGDKVSSTGSATNRNEKTTRLTRELWNIRREMQAQHAREAAILAELGDTNTLPTGPKLQAVATKPESLHQTSRMEALLRTALAETHQERRRRIYAEHALKEVERECRAPFVVPALLEAFLSISELTRT</sequence>
<dbReference type="AlphaFoldDB" id="F8P9Y7"/>
<evidence type="ECO:0000256" key="1">
    <source>
        <dbReference type="SAM" id="MobiDB-lite"/>
    </source>
</evidence>
<evidence type="ECO:0000313" key="2">
    <source>
        <dbReference type="EMBL" id="EGO19985.1"/>
    </source>
</evidence>